<dbReference type="AlphaFoldDB" id="A0A9P9IYV2"/>
<evidence type="ECO:0000256" key="2">
    <source>
        <dbReference type="ARBA" id="ARBA00022679"/>
    </source>
</evidence>
<dbReference type="InterPro" id="IPR044748">
    <property type="entry name" value="Trm3/TARBP1_C"/>
</dbReference>
<dbReference type="InterPro" id="IPR029026">
    <property type="entry name" value="tRNA_m1G_MTases_N"/>
</dbReference>
<dbReference type="EMBL" id="JAGMWT010000001">
    <property type="protein sequence ID" value="KAH7138887.1"/>
    <property type="molecule type" value="Genomic_DNA"/>
</dbReference>
<name>A0A9P9IYV2_9PLEO</name>
<proteinExistence type="predicted"/>
<keyword evidence="2" id="KW-0808">Transferase</keyword>
<sequence>MVHHDAPGAPGGHRADSLNDMLFDHLTLDARTTIFQHFWEQSEACTTGIDLDALRGCVRILPSSGQDVLYAKVQVAILNRMPQESHNADRLYIIADICMANMRLGSSIFCHIHDYLKRISLIIRDIKNNHVLEEDLRNVIAYLNFIKSSYWWGPDRPQYITHDVIQVLVDLVGHHILDAHVQDTLSALISLTKSPVAILRDPELTYSSCSTSSSKEGTAAVREALIGQQLWTRLRDLPLTYFGQESSKCFRTWFQWCHHATIWNTDLDAIYDPLYWSILRVGFLSGYSEQRKYCLGILRLSIDIACRDIETPLMVVRIDQRSRYRAQYGKYVSLYQTIVLDRYVNQVQACLPDLTNLLGTSSVINPGWTMVLLSSALNPKVQDGVRKVVGNWYMDFIANAGGPVIEHEQFIVEGLLPWATQGSLFTSSLTSYRGRATCSTHGDILADVISRSVGGMPTQVSRRNLFAGVLQFVLDRNGRLFQYSIVYLLKGLMLALKGLPTSCADMDRHGMELLGQVSRLPGLPEIASDLCFAYCGILMHQILEANPSLTVPGFEEMTSRLYSLQVQNTHALSSPIREADLSLPDLQNITTVQQFLESLRNSAHRLIQGSSFAHACDILINILASGCPNRPELKNIVEILEALWDEAERQEFRRPVAVAIPALFFHRELIQLCEDTTNEATDEALTPLLIKVMNRIRELSEGRTYLLSVLVGSVRNASLIEHQTISRFPFEDFLFQFINSPPLPKKEFLFEIAAGEMLQSLYANRSYEFYYGKREWHAYAGVIDLLNRFPESQIETAKRTLRRLIEPWRIQKYPVPVISRWKNAFQLQCMLVLTESCISESDASWYLESFMAALVLEAWPRYRYLLEWIISRIYYRFPFLVNRILSDLIKLDETVPIHTASLMKLAVLAALFLHSEEYTLQLVTQLVSFSANPKIQIRHEAQWNFPIIWELAESKNWTSITSNPAFSALNDYIRKLDKFSNPPPTIRTLKLDAVRDYTLVNIFQGKYLALETPDHQYATYEDFKDIWEDDLRAEYNVPPARIPLGVPDHLSANSIAVSNNHEAMVGSAPDFTPAPLQTKTGFDLNILLPNGGPPSAVQRRPASVVLIASLIDNPMNLGGLSRISESFGLEALYINDLKHTSTKDFQSTAVTSHKHLPIRELRVSAVPDFLLDMRKQGYEIVAIEQTDRSGILGEDIPLADNVTIQKEEHTNKSSGTLPRKCVLVLGSEKGGVSAEVLAVVNRCVEIRTVGVTRSLNVQTAGGIAVYEWWREWGGKA</sequence>
<keyword evidence="1" id="KW-0489">Methyltransferase</keyword>
<dbReference type="PANTHER" id="PTHR12029:SF11">
    <property type="entry name" value="METHYLTRANSFERASE TARBP1-RELATED"/>
    <property type="match status" value="1"/>
</dbReference>
<dbReference type="InterPro" id="IPR001537">
    <property type="entry name" value="SpoU_MeTrfase"/>
</dbReference>
<accession>A0A9P9IYV2</accession>
<gene>
    <name evidence="4" type="ORF">B0J11DRAFT_515534</name>
</gene>
<evidence type="ECO:0000313" key="4">
    <source>
        <dbReference type="EMBL" id="KAH7138887.1"/>
    </source>
</evidence>
<organism evidence="4 5">
    <name type="scientific">Dendryphion nanum</name>
    <dbReference type="NCBI Taxonomy" id="256645"/>
    <lineage>
        <taxon>Eukaryota</taxon>
        <taxon>Fungi</taxon>
        <taxon>Dikarya</taxon>
        <taxon>Ascomycota</taxon>
        <taxon>Pezizomycotina</taxon>
        <taxon>Dothideomycetes</taxon>
        <taxon>Pleosporomycetidae</taxon>
        <taxon>Pleosporales</taxon>
        <taxon>Torulaceae</taxon>
        <taxon>Dendryphion</taxon>
    </lineage>
</organism>
<dbReference type="InterPro" id="IPR029028">
    <property type="entry name" value="Alpha/beta_knot_MTases"/>
</dbReference>
<dbReference type="Gene3D" id="3.40.1280.10">
    <property type="match status" value="1"/>
</dbReference>
<evidence type="ECO:0000259" key="3">
    <source>
        <dbReference type="Pfam" id="PF00588"/>
    </source>
</evidence>
<comment type="caution">
    <text evidence="4">The sequence shown here is derived from an EMBL/GenBank/DDBJ whole genome shotgun (WGS) entry which is preliminary data.</text>
</comment>
<protein>
    <recommendedName>
        <fullName evidence="3">tRNA/rRNA methyltransferase SpoU type domain-containing protein</fullName>
    </recommendedName>
</protein>
<dbReference type="CDD" id="cd18091">
    <property type="entry name" value="SpoU-like_TRM3-like"/>
    <property type="match status" value="1"/>
</dbReference>
<dbReference type="GO" id="GO:0016423">
    <property type="term" value="F:tRNA (guanine) methyltransferase activity"/>
    <property type="evidence" value="ECO:0007669"/>
    <property type="project" value="InterPro"/>
</dbReference>
<dbReference type="SUPFAM" id="SSF75217">
    <property type="entry name" value="alpha/beta knot"/>
    <property type="match status" value="1"/>
</dbReference>
<feature type="domain" description="tRNA/rRNA methyltransferase SpoU type" evidence="3">
    <location>
        <begin position="1104"/>
        <end position="1266"/>
    </location>
</feature>
<dbReference type="Proteomes" id="UP000700596">
    <property type="component" value="Unassembled WGS sequence"/>
</dbReference>
<dbReference type="PANTHER" id="PTHR12029">
    <property type="entry name" value="RNA METHYLTRANSFERASE"/>
    <property type="match status" value="1"/>
</dbReference>
<dbReference type="GO" id="GO:0003723">
    <property type="term" value="F:RNA binding"/>
    <property type="evidence" value="ECO:0007669"/>
    <property type="project" value="InterPro"/>
</dbReference>
<evidence type="ECO:0000313" key="5">
    <source>
        <dbReference type="Proteomes" id="UP000700596"/>
    </source>
</evidence>
<dbReference type="InterPro" id="IPR045330">
    <property type="entry name" value="TRM3/TARBP1"/>
</dbReference>
<evidence type="ECO:0000256" key="1">
    <source>
        <dbReference type="ARBA" id="ARBA00022603"/>
    </source>
</evidence>
<dbReference type="Pfam" id="PF00588">
    <property type="entry name" value="SpoU_methylase"/>
    <property type="match status" value="1"/>
</dbReference>
<dbReference type="OrthoDB" id="241340at2759"/>
<reference evidence="4" key="1">
    <citation type="journal article" date="2021" name="Nat. Commun.">
        <title>Genetic determinants of endophytism in the Arabidopsis root mycobiome.</title>
        <authorList>
            <person name="Mesny F."/>
            <person name="Miyauchi S."/>
            <person name="Thiergart T."/>
            <person name="Pickel B."/>
            <person name="Atanasova L."/>
            <person name="Karlsson M."/>
            <person name="Huettel B."/>
            <person name="Barry K.W."/>
            <person name="Haridas S."/>
            <person name="Chen C."/>
            <person name="Bauer D."/>
            <person name="Andreopoulos W."/>
            <person name="Pangilinan J."/>
            <person name="LaButti K."/>
            <person name="Riley R."/>
            <person name="Lipzen A."/>
            <person name="Clum A."/>
            <person name="Drula E."/>
            <person name="Henrissat B."/>
            <person name="Kohler A."/>
            <person name="Grigoriev I.V."/>
            <person name="Martin F.M."/>
            <person name="Hacquard S."/>
        </authorList>
    </citation>
    <scope>NUCLEOTIDE SEQUENCE</scope>
    <source>
        <strain evidence="4">MPI-CAGE-CH-0243</strain>
    </source>
</reference>
<dbReference type="GO" id="GO:0030488">
    <property type="term" value="P:tRNA methylation"/>
    <property type="evidence" value="ECO:0007669"/>
    <property type="project" value="InterPro"/>
</dbReference>
<keyword evidence="5" id="KW-1185">Reference proteome</keyword>